<evidence type="ECO:0000256" key="7">
    <source>
        <dbReference type="ARBA" id="ARBA00023319"/>
    </source>
</evidence>
<keyword evidence="2 9" id="KW-0732">Signal</keyword>
<evidence type="ECO:0000256" key="9">
    <source>
        <dbReference type="SAM" id="SignalP"/>
    </source>
</evidence>
<dbReference type="InterPro" id="IPR036179">
    <property type="entry name" value="Ig-like_dom_sf"/>
</dbReference>
<evidence type="ECO:0000256" key="4">
    <source>
        <dbReference type="ARBA" id="ARBA00023136"/>
    </source>
</evidence>
<dbReference type="SUPFAM" id="SSF49265">
    <property type="entry name" value="Fibronectin type III"/>
    <property type="match status" value="1"/>
</dbReference>
<evidence type="ECO:0000256" key="2">
    <source>
        <dbReference type="ARBA" id="ARBA00022729"/>
    </source>
</evidence>
<gene>
    <name evidence="12" type="primary">LOC116938379</name>
</gene>
<dbReference type="InterPro" id="IPR003961">
    <property type="entry name" value="FN3_dom"/>
</dbReference>
<dbReference type="GO" id="GO:0007156">
    <property type="term" value="P:homophilic cell adhesion via plasma membrane adhesion molecules"/>
    <property type="evidence" value="ECO:0007669"/>
    <property type="project" value="TreeGrafter"/>
</dbReference>
<evidence type="ECO:0000256" key="1">
    <source>
        <dbReference type="ARBA" id="ARBA00004370"/>
    </source>
</evidence>
<dbReference type="Gene3D" id="2.60.40.10">
    <property type="entry name" value="Immunoglobulins"/>
    <property type="match status" value="2"/>
</dbReference>
<dbReference type="KEGG" id="pmrn:116938379"/>
<reference evidence="12" key="1">
    <citation type="submission" date="2025-08" db="UniProtKB">
        <authorList>
            <consortium name="RefSeq"/>
        </authorList>
    </citation>
    <scope>IDENTIFICATION</scope>
    <source>
        <tissue evidence="12">Sperm</tissue>
    </source>
</reference>
<dbReference type="InterPro" id="IPR013783">
    <property type="entry name" value="Ig-like_fold"/>
</dbReference>
<comment type="subcellular location">
    <subcellularLocation>
        <location evidence="1">Membrane</location>
    </subcellularLocation>
</comment>
<proteinExistence type="predicted"/>
<dbReference type="PANTHER" id="PTHR23277:SF108">
    <property type="entry name" value="FASCICLIN-3"/>
    <property type="match status" value="1"/>
</dbReference>
<dbReference type="AlphaFoldDB" id="A0AAJ7SMH5"/>
<dbReference type="GO" id="GO:0007157">
    <property type="term" value="P:heterophilic cell-cell adhesion via plasma membrane cell adhesion molecules"/>
    <property type="evidence" value="ECO:0007669"/>
    <property type="project" value="TreeGrafter"/>
</dbReference>
<keyword evidence="7" id="KW-0393">Immunoglobulin domain</keyword>
<keyword evidence="6" id="KW-0325">Glycoprotein</keyword>
<feature type="domain" description="Ig-like" evidence="10">
    <location>
        <begin position="277"/>
        <end position="398"/>
    </location>
</feature>
<protein>
    <submittedName>
        <fullName evidence="12">Uncharacterized protein LOC116938379</fullName>
    </submittedName>
</protein>
<evidence type="ECO:0000313" key="12">
    <source>
        <dbReference type="RefSeq" id="XP_032801390.1"/>
    </source>
</evidence>
<organism evidence="11 12">
    <name type="scientific">Petromyzon marinus</name>
    <name type="common">Sea lamprey</name>
    <dbReference type="NCBI Taxonomy" id="7757"/>
    <lineage>
        <taxon>Eukaryota</taxon>
        <taxon>Metazoa</taxon>
        <taxon>Chordata</taxon>
        <taxon>Craniata</taxon>
        <taxon>Vertebrata</taxon>
        <taxon>Cyclostomata</taxon>
        <taxon>Hyperoartia</taxon>
        <taxon>Petromyzontiformes</taxon>
        <taxon>Petromyzontidae</taxon>
        <taxon>Petromyzon</taxon>
    </lineage>
</organism>
<name>A0AAJ7SMH5_PETMA</name>
<dbReference type="Pfam" id="PF01108">
    <property type="entry name" value="Tissue_fac"/>
    <property type="match status" value="1"/>
</dbReference>
<keyword evidence="4" id="KW-0472">Membrane</keyword>
<dbReference type="InterPro" id="IPR036116">
    <property type="entry name" value="FN3_sf"/>
</dbReference>
<accession>A0AAJ7SMH5</accession>
<sequence length="421" mass="45304">MEMGQFYGPGRLLHLLLPLLLHIVTCSHDLCWDPGEVDPKGDRPPIVEPSTIDSTTTTTANSTFLDVTYTVQSKLFGQVHWQIVCSATTETRCNVSSALEDPTDRYHLRVRSTASSSPLSSPWVVVEVVHLKTTVLSAPIFTLKLTKKRTVEEGDGDGCDDGGDDCDCVVAGKVDAVVDAEPEVWELSMSAYVERLLLRRMVGHRLDFFFQAEYSAKGGAPNAVNFVSCHHAVCPPGDADEYCARARVIADFLRRKAGEWSPLSCVSVPPRHSAVGPPVGVVTEGQALAAIGQKVALLHCHLRVAAAVTLTQVNWLKVTVGDDGRKRASLAVLNPRHGTAYPNSPLMGRVRFRAGGRGSARGDFSLELLDVQHGDGGLFLCHVATFPTGNFEGSVNLSVVGKSPAPPASHHQAARRTTVAT</sequence>
<keyword evidence="5" id="KW-1015">Disulfide bond</keyword>
<dbReference type="InterPro" id="IPR051427">
    <property type="entry name" value="Nectin/Nectin-like"/>
</dbReference>
<dbReference type="PANTHER" id="PTHR23277">
    <property type="entry name" value="NECTIN-RELATED"/>
    <property type="match status" value="1"/>
</dbReference>
<keyword evidence="11" id="KW-1185">Reference proteome</keyword>
<keyword evidence="3" id="KW-0677">Repeat</keyword>
<evidence type="ECO:0000256" key="6">
    <source>
        <dbReference type="ARBA" id="ARBA00023180"/>
    </source>
</evidence>
<evidence type="ECO:0000256" key="5">
    <source>
        <dbReference type="ARBA" id="ARBA00023157"/>
    </source>
</evidence>
<dbReference type="PROSITE" id="PS50835">
    <property type="entry name" value="IG_LIKE"/>
    <property type="match status" value="1"/>
</dbReference>
<feature type="region of interest" description="Disordered" evidence="8">
    <location>
        <begin position="402"/>
        <end position="421"/>
    </location>
</feature>
<evidence type="ECO:0000256" key="3">
    <source>
        <dbReference type="ARBA" id="ARBA00022737"/>
    </source>
</evidence>
<feature type="chain" id="PRO_5042474929" evidence="9">
    <location>
        <begin position="27"/>
        <end position="421"/>
    </location>
</feature>
<evidence type="ECO:0000313" key="11">
    <source>
        <dbReference type="Proteomes" id="UP001318040"/>
    </source>
</evidence>
<dbReference type="GO" id="GO:0016020">
    <property type="term" value="C:membrane"/>
    <property type="evidence" value="ECO:0007669"/>
    <property type="project" value="UniProtKB-SubCell"/>
</dbReference>
<evidence type="ECO:0000256" key="8">
    <source>
        <dbReference type="SAM" id="MobiDB-lite"/>
    </source>
</evidence>
<dbReference type="Proteomes" id="UP001318040">
    <property type="component" value="Unplaced"/>
</dbReference>
<dbReference type="InterPro" id="IPR007110">
    <property type="entry name" value="Ig-like_dom"/>
</dbReference>
<dbReference type="SUPFAM" id="SSF48726">
    <property type="entry name" value="Immunoglobulin"/>
    <property type="match status" value="1"/>
</dbReference>
<dbReference type="InterPro" id="IPR013106">
    <property type="entry name" value="Ig_V-set"/>
</dbReference>
<dbReference type="GO" id="GO:0005912">
    <property type="term" value="C:adherens junction"/>
    <property type="evidence" value="ECO:0007669"/>
    <property type="project" value="TreeGrafter"/>
</dbReference>
<evidence type="ECO:0000259" key="10">
    <source>
        <dbReference type="PROSITE" id="PS50835"/>
    </source>
</evidence>
<dbReference type="RefSeq" id="XP_032801390.1">
    <property type="nucleotide sequence ID" value="XM_032945499.1"/>
</dbReference>
<feature type="signal peptide" evidence="9">
    <location>
        <begin position="1"/>
        <end position="26"/>
    </location>
</feature>
<dbReference type="Pfam" id="PF07686">
    <property type="entry name" value="V-set"/>
    <property type="match status" value="1"/>
</dbReference>